<name>A0A3L8P6N8_9ACTN</name>
<keyword evidence="3" id="KW-1185">Reference proteome</keyword>
<feature type="transmembrane region" description="Helical" evidence="1">
    <location>
        <begin position="125"/>
        <end position="158"/>
    </location>
</feature>
<evidence type="ECO:0008006" key="4">
    <source>
        <dbReference type="Google" id="ProtNLM"/>
    </source>
</evidence>
<reference evidence="2 3" key="1">
    <citation type="submission" date="2018-10" db="EMBL/GenBank/DDBJ databases">
        <title>Marmoricola sp. 4Q3S-7 whole genome shotgun sequence.</title>
        <authorList>
            <person name="Li F."/>
        </authorList>
    </citation>
    <scope>NUCLEOTIDE SEQUENCE [LARGE SCALE GENOMIC DNA]</scope>
    <source>
        <strain evidence="2 3">4Q3S-7</strain>
    </source>
</reference>
<dbReference type="EMBL" id="RDBE01000001">
    <property type="protein sequence ID" value="RLV50627.1"/>
    <property type="molecule type" value="Genomic_DNA"/>
</dbReference>
<sequence length="314" mass="32722">MPLRPLTLGDFFDGAFGTVRRNPRATIGLAALVLAVAMVIPIVFSVVASTLFDPDRLLDGTGTSSSATDAIGLDVGLVGASLVAGLFTAAANIVIAGLVVPVVTRASLGEYISPGDAWRRARGSLLRLVGLSLLEGLVVALVFAVLVGLPVVVIFTAGGSGTGLGVGIALLFLGAVLAAVAALSIHVRWFQLAAPALVSERIGVLAAVRRASRLSRGQFWRILGLFLLLLLVTGVVQQVISLPFTIVGALFLAAFPDHGGFLGLLVSSNLANIVSGAIVTPFVGSVAVLQYLDQRFRKEGFDIELIEHVQRRDR</sequence>
<accession>A0A3L8P6N8</accession>
<keyword evidence="1" id="KW-0472">Membrane</keyword>
<keyword evidence="1" id="KW-1133">Transmembrane helix</keyword>
<evidence type="ECO:0000313" key="3">
    <source>
        <dbReference type="Proteomes" id="UP000281708"/>
    </source>
</evidence>
<feature type="transmembrane region" description="Helical" evidence="1">
    <location>
        <begin position="272"/>
        <end position="292"/>
    </location>
</feature>
<organism evidence="2 3">
    <name type="scientific">Nocardioides mangrovicus</name>
    <dbReference type="NCBI Taxonomy" id="2478913"/>
    <lineage>
        <taxon>Bacteria</taxon>
        <taxon>Bacillati</taxon>
        <taxon>Actinomycetota</taxon>
        <taxon>Actinomycetes</taxon>
        <taxon>Propionibacteriales</taxon>
        <taxon>Nocardioidaceae</taxon>
        <taxon>Nocardioides</taxon>
    </lineage>
</organism>
<protein>
    <recommendedName>
        <fullName evidence="4">Glycerophosphoryl diester phosphodiesterase membrane domain-containing protein</fullName>
    </recommendedName>
</protein>
<keyword evidence="1" id="KW-0812">Transmembrane</keyword>
<feature type="transmembrane region" description="Helical" evidence="1">
    <location>
        <begin position="29"/>
        <end position="52"/>
    </location>
</feature>
<feature type="transmembrane region" description="Helical" evidence="1">
    <location>
        <begin position="164"/>
        <end position="185"/>
    </location>
</feature>
<dbReference type="Proteomes" id="UP000281708">
    <property type="component" value="Unassembled WGS sequence"/>
</dbReference>
<dbReference type="AlphaFoldDB" id="A0A3L8P6N8"/>
<comment type="caution">
    <text evidence="2">The sequence shown here is derived from an EMBL/GenBank/DDBJ whole genome shotgun (WGS) entry which is preliminary data.</text>
</comment>
<feature type="transmembrane region" description="Helical" evidence="1">
    <location>
        <begin position="82"/>
        <end position="104"/>
    </location>
</feature>
<feature type="transmembrane region" description="Helical" evidence="1">
    <location>
        <begin position="219"/>
        <end position="252"/>
    </location>
</feature>
<evidence type="ECO:0000256" key="1">
    <source>
        <dbReference type="SAM" id="Phobius"/>
    </source>
</evidence>
<proteinExistence type="predicted"/>
<gene>
    <name evidence="2" type="ORF">D9V37_01255</name>
</gene>
<evidence type="ECO:0000313" key="2">
    <source>
        <dbReference type="EMBL" id="RLV50627.1"/>
    </source>
</evidence>